<dbReference type="Proteomes" id="UP000663873">
    <property type="component" value="Unassembled WGS sequence"/>
</dbReference>
<dbReference type="AlphaFoldDB" id="A0A820LUX3"/>
<accession>A0A820LUX3</accession>
<organism evidence="2 3">
    <name type="scientific">Rotaria socialis</name>
    <dbReference type="NCBI Taxonomy" id="392032"/>
    <lineage>
        <taxon>Eukaryota</taxon>
        <taxon>Metazoa</taxon>
        <taxon>Spiralia</taxon>
        <taxon>Gnathifera</taxon>
        <taxon>Rotifera</taxon>
        <taxon>Eurotatoria</taxon>
        <taxon>Bdelloidea</taxon>
        <taxon>Philodinida</taxon>
        <taxon>Philodinidae</taxon>
        <taxon>Rotaria</taxon>
    </lineage>
</organism>
<reference evidence="2" key="1">
    <citation type="submission" date="2021-02" db="EMBL/GenBank/DDBJ databases">
        <authorList>
            <person name="Nowell W R."/>
        </authorList>
    </citation>
    <scope>NUCLEOTIDE SEQUENCE</scope>
</reference>
<feature type="non-terminal residue" evidence="2">
    <location>
        <position position="1"/>
    </location>
</feature>
<feature type="region of interest" description="Disordered" evidence="1">
    <location>
        <begin position="31"/>
        <end position="64"/>
    </location>
</feature>
<comment type="caution">
    <text evidence="2">The sequence shown here is derived from an EMBL/GenBank/DDBJ whole genome shotgun (WGS) entry which is preliminary data.</text>
</comment>
<feature type="compositionally biased region" description="Low complexity" evidence="1">
    <location>
        <begin position="45"/>
        <end position="58"/>
    </location>
</feature>
<evidence type="ECO:0000256" key="1">
    <source>
        <dbReference type="SAM" id="MobiDB-lite"/>
    </source>
</evidence>
<proteinExistence type="predicted"/>
<evidence type="ECO:0000313" key="2">
    <source>
        <dbReference type="EMBL" id="CAF4362622.1"/>
    </source>
</evidence>
<keyword evidence="3" id="KW-1185">Reference proteome</keyword>
<dbReference type="EMBL" id="CAJOBP010002577">
    <property type="protein sequence ID" value="CAF4362622.1"/>
    <property type="molecule type" value="Genomic_DNA"/>
</dbReference>
<sequence length="64" mass="7172">QENVLIGLYIKRQQMFENGCHLRRQKRFKSIESSDSRNTEVSSSTAAATVAATTTDATKPLKQE</sequence>
<gene>
    <name evidence="2" type="ORF">UJA718_LOCUS16542</name>
</gene>
<protein>
    <submittedName>
        <fullName evidence="2">Uncharacterized protein</fullName>
    </submittedName>
</protein>
<evidence type="ECO:0000313" key="3">
    <source>
        <dbReference type="Proteomes" id="UP000663873"/>
    </source>
</evidence>
<name>A0A820LUX3_9BILA</name>